<comment type="caution">
    <text evidence="3">The sequence shown here is derived from an EMBL/GenBank/DDBJ whole genome shotgun (WGS) entry which is preliminary data.</text>
</comment>
<feature type="region of interest" description="Disordered" evidence="1">
    <location>
        <begin position="208"/>
        <end position="244"/>
    </location>
</feature>
<keyword evidence="4" id="KW-1185">Reference proteome</keyword>
<evidence type="ECO:0000256" key="2">
    <source>
        <dbReference type="SAM" id="SignalP"/>
    </source>
</evidence>
<protein>
    <recommendedName>
        <fullName evidence="5">Mu-protocadherin-putative cell-suface protein</fullName>
    </recommendedName>
</protein>
<dbReference type="EMBL" id="SJPF01000002">
    <property type="protein sequence ID" value="TWT34375.1"/>
    <property type="molecule type" value="Genomic_DNA"/>
</dbReference>
<sequence precursor="true">MKRQLSWTVTCGLMLAIASTQCWARGGFGGGGFHGGMGGGGFGGGMHGGMGGGLGGGGFHGGNFGGGGLGGGGLPRGGDLGGLGGGGLGAGGLGGGGGLSRGGNFGGLGGGNLGGGGLDRGGLGGSGLGGGALDRGGLGGGAGLGGGGLDRGGLGAGAFGGAAPSRSQLNSFLGLPSDGGLHGLGTSASHYSHDGNYFDINHGSVDGPRGGAASGTSITGPRDNTVGRGGAVGPNGGAVAGRGFEGADGAKGGQAIARGPRGDIAAGGAVRGPNGGFAARGAVVGPHGAAAGFVRVSPTDRYHCAVGVRTNFNHWGVYGPGWYTDHPGAWFAAGWAAGYCWRAATWGSLDAWMGYSDAPVYYDYGNTVVYQDNSVYVNGQSVGTPEEYYDSASTLATDGAQAQASSDGDWLPLGVFALSKSGETTSDVTIQLAINKDGIIRGNYTDTKTGKSEVIQGSADKKTQRVAFTVGDNTNNVVETGLYNLTKDEAPVLIHFGKDKTEQWLLVRLKKPDSASSDDPLGQ</sequence>
<accession>A0A5C5V9J5</accession>
<keyword evidence="2" id="KW-0732">Signal</keyword>
<name>A0A5C5V9J5_9BACT</name>
<evidence type="ECO:0000313" key="4">
    <source>
        <dbReference type="Proteomes" id="UP000318878"/>
    </source>
</evidence>
<evidence type="ECO:0008006" key="5">
    <source>
        <dbReference type="Google" id="ProtNLM"/>
    </source>
</evidence>
<dbReference type="AlphaFoldDB" id="A0A5C5V9J5"/>
<evidence type="ECO:0000256" key="1">
    <source>
        <dbReference type="SAM" id="MobiDB-lite"/>
    </source>
</evidence>
<proteinExistence type="predicted"/>
<dbReference type="RefSeq" id="WP_246120007.1">
    <property type="nucleotide sequence ID" value="NZ_SJPF01000002.1"/>
</dbReference>
<feature type="compositionally biased region" description="Gly residues" evidence="1">
    <location>
        <begin position="227"/>
        <end position="244"/>
    </location>
</feature>
<dbReference type="Proteomes" id="UP000318878">
    <property type="component" value="Unassembled WGS sequence"/>
</dbReference>
<organism evidence="3 4">
    <name type="scientific">Blastopirellula retiformator</name>
    <dbReference type="NCBI Taxonomy" id="2527970"/>
    <lineage>
        <taxon>Bacteria</taxon>
        <taxon>Pseudomonadati</taxon>
        <taxon>Planctomycetota</taxon>
        <taxon>Planctomycetia</taxon>
        <taxon>Pirellulales</taxon>
        <taxon>Pirellulaceae</taxon>
        <taxon>Blastopirellula</taxon>
    </lineage>
</organism>
<gene>
    <name evidence="3" type="ORF">Enr8_17830</name>
</gene>
<feature type="signal peptide" evidence="2">
    <location>
        <begin position="1"/>
        <end position="24"/>
    </location>
</feature>
<evidence type="ECO:0000313" key="3">
    <source>
        <dbReference type="EMBL" id="TWT34375.1"/>
    </source>
</evidence>
<feature type="chain" id="PRO_5023140514" description="Mu-protocadherin-putative cell-suface protein" evidence="2">
    <location>
        <begin position="25"/>
        <end position="523"/>
    </location>
</feature>
<reference evidence="3 4" key="1">
    <citation type="submission" date="2019-02" db="EMBL/GenBank/DDBJ databases">
        <title>Deep-cultivation of Planctomycetes and their phenomic and genomic characterization uncovers novel biology.</title>
        <authorList>
            <person name="Wiegand S."/>
            <person name="Jogler M."/>
            <person name="Boedeker C."/>
            <person name="Pinto D."/>
            <person name="Vollmers J."/>
            <person name="Rivas-Marin E."/>
            <person name="Kohn T."/>
            <person name="Peeters S.H."/>
            <person name="Heuer A."/>
            <person name="Rast P."/>
            <person name="Oberbeckmann S."/>
            <person name="Bunk B."/>
            <person name="Jeske O."/>
            <person name="Meyerdierks A."/>
            <person name="Storesund J.E."/>
            <person name="Kallscheuer N."/>
            <person name="Luecker S."/>
            <person name="Lage O.M."/>
            <person name="Pohl T."/>
            <person name="Merkel B.J."/>
            <person name="Hornburger P."/>
            <person name="Mueller R.-W."/>
            <person name="Bruemmer F."/>
            <person name="Labrenz M."/>
            <person name="Spormann A.M."/>
            <person name="Op Den Camp H."/>
            <person name="Overmann J."/>
            <person name="Amann R."/>
            <person name="Jetten M.S.M."/>
            <person name="Mascher T."/>
            <person name="Medema M.H."/>
            <person name="Devos D.P."/>
            <person name="Kaster A.-K."/>
            <person name="Ovreas L."/>
            <person name="Rohde M."/>
            <person name="Galperin M.Y."/>
            <person name="Jogler C."/>
        </authorList>
    </citation>
    <scope>NUCLEOTIDE SEQUENCE [LARGE SCALE GENOMIC DNA]</scope>
    <source>
        <strain evidence="3 4">Enr8</strain>
    </source>
</reference>